<dbReference type="SUPFAM" id="SSF55729">
    <property type="entry name" value="Acyl-CoA N-acyltransferases (Nat)"/>
    <property type="match status" value="1"/>
</dbReference>
<dbReference type="EMBL" id="NBIV01000282">
    <property type="protein sequence ID" value="PXF40567.1"/>
    <property type="molecule type" value="Genomic_DNA"/>
</dbReference>
<sequence length="355" mass="40687">MDKTYLFRPYDHEMHYSQLETICRNVYKGVDFAPQIACALSNDVRCAPYVLCDAMNVAAFVNLRLKDYHQNDNGVLISCDCLRVRKDFRAKGMGSAIVKAVMRVAYANFRHHETQNWKVSFLAVTDQDNGVMRHIFSKFRWTSHEVMHVWPASTVVWDAKHQNIPLLDALHMSQFITAEASALSKQWVKITSDEILSTMQILRQRGASYQRPLYFDVESAECASAFLNHDLATEEQRSVWRLDRDGEVQGLLFVRTNIREATQPCRHSLISACVIGVKVAESCVMFVAARLHVQFFHVSFDRPIRSEHFSKSRLLSQVPSEPFVIYRHNGSHCYHGDDKGVCRGSESPRLARPCL</sequence>
<evidence type="ECO:0000313" key="2">
    <source>
        <dbReference type="Proteomes" id="UP000247409"/>
    </source>
</evidence>
<evidence type="ECO:0000313" key="1">
    <source>
        <dbReference type="EMBL" id="PXF40567.1"/>
    </source>
</evidence>
<dbReference type="Proteomes" id="UP000247409">
    <property type="component" value="Unassembled WGS sequence"/>
</dbReference>
<gene>
    <name evidence="1" type="ORF">BWQ96_09722</name>
</gene>
<protein>
    <recommendedName>
        <fullName evidence="3">N-acetyltransferase domain-containing protein</fullName>
    </recommendedName>
</protein>
<accession>A0A2V3IER9</accession>
<dbReference type="AlphaFoldDB" id="A0A2V3IER9"/>
<dbReference type="InterPro" id="IPR016181">
    <property type="entry name" value="Acyl_CoA_acyltransferase"/>
</dbReference>
<name>A0A2V3IER9_9FLOR</name>
<organism evidence="1 2">
    <name type="scientific">Gracilariopsis chorda</name>
    <dbReference type="NCBI Taxonomy" id="448386"/>
    <lineage>
        <taxon>Eukaryota</taxon>
        <taxon>Rhodophyta</taxon>
        <taxon>Florideophyceae</taxon>
        <taxon>Rhodymeniophycidae</taxon>
        <taxon>Gracilariales</taxon>
        <taxon>Gracilariaceae</taxon>
        <taxon>Gracilariopsis</taxon>
    </lineage>
</organism>
<keyword evidence="2" id="KW-1185">Reference proteome</keyword>
<comment type="caution">
    <text evidence="1">The sequence shown here is derived from an EMBL/GenBank/DDBJ whole genome shotgun (WGS) entry which is preliminary data.</text>
</comment>
<evidence type="ECO:0008006" key="3">
    <source>
        <dbReference type="Google" id="ProtNLM"/>
    </source>
</evidence>
<reference evidence="1 2" key="1">
    <citation type="journal article" date="2018" name="Mol. Biol. Evol.">
        <title>Analysis of the draft genome of the red seaweed Gracilariopsis chorda provides insights into genome size evolution in Rhodophyta.</title>
        <authorList>
            <person name="Lee J."/>
            <person name="Yang E.C."/>
            <person name="Graf L."/>
            <person name="Yang J.H."/>
            <person name="Qiu H."/>
            <person name="Zel Zion U."/>
            <person name="Chan C.X."/>
            <person name="Stephens T.G."/>
            <person name="Weber A.P.M."/>
            <person name="Boo G.H."/>
            <person name="Boo S.M."/>
            <person name="Kim K.M."/>
            <person name="Shin Y."/>
            <person name="Jung M."/>
            <person name="Lee S.J."/>
            <person name="Yim H.S."/>
            <person name="Lee J.H."/>
            <person name="Bhattacharya D."/>
            <person name="Yoon H.S."/>
        </authorList>
    </citation>
    <scope>NUCLEOTIDE SEQUENCE [LARGE SCALE GENOMIC DNA]</scope>
    <source>
        <strain evidence="1 2">SKKU-2015</strain>
        <tissue evidence="1">Whole body</tissue>
    </source>
</reference>
<proteinExistence type="predicted"/>